<dbReference type="GO" id="GO:0006261">
    <property type="term" value="P:DNA-templated DNA replication"/>
    <property type="evidence" value="ECO:0007669"/>
    <property type="project" value="TreeGrafter"/>
</dbReference>
<dbReference type="EMBL" id="JACEIP010000033">
    <property type="protein sequence ID" value="MBA4544253.1"/>
    <property type="molecule type" value="Genomic_DNA"/>
</dbReference>
<keyword evidence="1" id="KW-0548">Nucleotidyltransferase</keyword>
<dbReference type="CDD" id="cd00009">
    <property type="entry name" value="AAA"/>
    <property type="match status" value="1"/>
</dbReference>
<dbReference type="InterPro" id="IPR004622">
    <property type="entry name" value="DNA_pol_HolB"/>
</dbReference>
<dbReference type="PANTHER" id="PTHR11669">
    <property type="entry name" value="REPLICATION FACTOR C / DNA POLYMERASE III GAMMA-TAU SUBUNIT"/>
    <property type="match status" value="1"/>
</dbReference>
<gene>
    <name evidence="1" type="primary">holB</name>
    <name evidence="1" type="ORF">H1164_15475</name>
</gene>
<dbReference type="PANTHER" id="PTHR11669:SF8">
    <property type="entry name" value="DNA POLYMERASE III SUBUNIT DELTA"/>
    <property type="match status" value="1"/>
</dbReference>
<dbReference type="Proteomes" id="UP000530514">
    <property type="component" value="Unassembled WGS sequence"/>
</dbReference>
<evidence type="ECO:0000313" key="2">
    <source>
        <dbReference type="Proteomes" id="UP000530514"/>
    </source>
</evidence>
<name>A0A7W1XCW5_9BACL</name>
<keyword evidence="2" id="KW-1185">Reference proteome</keyword>
<dbReference type="RefSeq" id="WP_160173918.1">
    <property type="nucleotide sequence ID" value="NZ_JACEIP010000033.1"/>
</dbReference>
<dbReference type="InterPro" id="IPR027417">
    <property type="entry name" value="P-loop_NTPase"/>
</dbReference>
<keyword evidence="1" id="KW-0808">Transferase</keyword>
<dbReference type="GO" id="GO:0008408">
    <property type="term" value="F:3'-5' exonuclease activity"/>
    <property type="evidence" value="ECO:0007669"/>
    <property type="project" value="InterPro"/>
</dbReference>
<evidence type="ECO:0000313" key="1">
    <source>
        <dbReference type="EMBL" id="MBA4544253.1"/>
    </source>
</evidence>
<dbReference type="GO" id="GO:0003887">
    <property type="term" value="F:DNA-directed DNA polymerase activity"/>
    <property type="evidence" value="ECO:0007669"/>
    <property type="project" value="UniProtKB-EC"/>
</dbReference>
<accession>A0A7W1XCW5</accession>
<dbReference type="SUPFAM" id="SSF52540">
    <property type="entry name" value="P-loop containing nucleoside triphosphate hydrolases"/>
    <property type="match status" value="1"/>
</dbReference>
<comment type="caution">
    <text evidence="1">The sequence shown here is derived from an EMBL/GenBank/DDBJ whole genome shotgun (WGS) entry which is preliminary data.</text>
</comment>
<reference evidence="1 2" key="1">
    <citation type="submission" date="2020-07" db="EMBL/GenBank/DDBJ databases">
        <authorList>
            <person name="Feng H."/>
        </authorList>
    </citation>
    <scope>NUCLEOTIDE SEQUENCE [LARGE SCALE GENOMIC DNA]</scope>
    <source>
        <strain evidence="2">s-11</strain>
    </source>
</reference>
<dbReference type="EC" id="2.7.7.7" evidence="1"/>
<sequence>MSLRQLKKQPQAARFLLQAIAKGRVAHAYCFFGPSGTGKRAMALQFAKALNCEQPEEYDACGRCPSCLKVEHGNHPDVVTIKPEGSVIKIDQLRALQKRFRYSAPPGTTRVVILEQADRMRQEAANSLLKFLEEPVSPMAAILVTENMQAILPTILSRCQHVRFAELPPKEKESELLDKGIAPDAARILSYLPEESAQLYEAEPDTFPALCQKVIQWSQSILSGKSDAYLTLSQPWLTDELANNRLPLVLDLLLLWLRELLNNQIGQTDPVFVPWQKKVQEQTYLKPASSLITAMDNVLIARRLLLKSSVQPLTALEQMVLSTQAEKVSTENGWQLIPL</sequence>
<proteinExistence type="predicted"/>
<dbReference type="AlphaFoldDB" id="A0A7W1XCW5"/>
<protein>
    <submittedName>
        <fullName evidence="1">DNA polymerase III subunit delta</fullName>
        <ecNumber evidence="1">2.7.7.7</ecNumber>
    </submittedName>
</protein>
<dbReference type="NCBIfam" id="TIGR00678">
    <property type="entry name" value="holB"/>
    <property type="match status" value="1"/>
</dbReference>
<dbReference type="Pfam" id="PF13177">
    <property type="entry name" value="DNA_pol3_delta2"/>
    <property type="match status" value="1"/>
</dbReference>
<dbReference type="Gene3D" id="3.40.50.300">
    <property type="entry name" value="P-loop containing nucleotide triphosphate hydrolases"/>
    <property type="match status" value="1"/>
</dbReference>
<dbReference type="OrthoDB" id="9810148at2"/>
<dbReference type="FunFam" id="3.40.50.300:FF:001255">
    <property type="entry name" value="DNA polymerase III subunit delta"/>
    <property type="match status" value="1"/>
</dbReference>
<organism evidence="1 2">
    <name type="scientific">Thermoactinomyces daqus</name>
    <dbReference type="NCBI Taxonomy" id="1329516"/>
    <lineage>
        <taxon>Bacteria</taxon>
        <taxon>Bacillati</taxon>
        <taxon>Bacillota</taxon>
        <taxon>Bacilli</taxon>
        <taxon>Bacillales</taxon>
        <taxon>Thermoactinomycetaceae</taxon>
        <taxon>Thermoactinomyces</taxon>
    </lineage>
</organism>
<dbReference type="InterPro" id="IPR050238">
    <property type="entry name" value="DNA_Rep/Repair_Clamp_Loader"/>
</dbReference>